<comment type="function">
    <text evidence="1">Binds the 23S rRNA.</text>
</comment>
<dbReference type="EMBL" id="CP001349">
    <property type="protein sequence ID" value="ACL58250.1"/>
    <property type="molecule type" value="Genomic_DNA"/>
</dbReference>
<dbReference type="NCBIfam" id="TIGR00105">
    <property type="entry name" value="L31"/>
    <property type="match status" value="1"/>
</dbReference>
<name>B8IL62_METNO</name>
<dbReference type="PRINTS" id="PR01249">
    <property type="entry name" value="RIBOSOMALL31"/>
</dbReference>
<dbReference type="SUPFAM" id="SSF143800">
    <property type="entry name" value="L28p-like"/>
    <property type="match status" value="1"/>
</dbReference>
<sequence length="82" mass="9253">MAKTTAKKATEHPDYHFIKVVMTDGTEYTTRSTWGKEGDTLNLDIDPTTHPAWTGGEQKLMDRGGRVSRFNSRFGNMTFGKK</sequence>
<dbReference type="Pfam" id="PF01197">
    <property type="entry name" value="Ribosomal_L31"/>
    <property type="match status" value="1"/>
</dbReference>
<evidence type="ECO:0000256" key="4">
    <source>
        <dbReference type="ARBA" id="ARBA00022980"/>
    </source>
</evidence>
<dbReference type="GO" id="GO:0005840">
    <property type="term" value="C:ribosome"/>
    <property type="evidence" value="ECO:0007669"/>
    <property type="project" value="UniProtKB-KW"/>
</dbReference>
<dbReference type="OrthoDB" id="9803251at2"/>
<dbReference type="eggNOG" id="COG0254">
    <property type="taxonomic scope" value="Bacteria"/>
</dbReference>
<evidence type="ECO:0000256" key="5">
    <source>
        <dbReference type="ARBA" id="ARBA00023274"/>
    </source>
</evidence>
<dbReference type="InterPro" id="IPR034704">
    <property type="entry name" value="Ribosomal_bL28/bL31-like_sf"/>
</dbReference>
<keyword evidence="9" id="KW-1185">Reference proteome</keyword>
<dbReference type="RefSeq" id="WP_015929913.1">
    <property type="nucleotide sequence ID" value="NC_011894.1"/>
</dbReference>
<dbReference type="GO" id="GO:1990904">
    <property type="term" value="C:ribonucleoprotein complex"/>
    <property type="evidence" value="ECO:0007669"/>
    <property type="project" value="UniProtKB-KW"/>
</dbReference>
<dbReference type="STRING" id="460265.Mnod_3327"/>
<feature type="region of interest" description="Disordered" evidence="7">
    <location>
        <begin position="36"/>
        <end position="59"/>
    </location>
</feature>
<dbReference type="AlphaFoldDB" id="B8IL62"/>
<dbReference type="InterPro" id="IPR042105">
    <property type="entry name" value="Ribosomal_bL31_sf"/>
</dbReference>
<dbReference type="PANTHER" id="PTHR33280">
    <property type="entry name" value="50S RIBOSOMAL PROTEIN L31, CHLOROPLASTIC"/>
    <property type="match status" value="1"/>
</dbReference>
<dbReference type="NCBIfam" id="NF001809">
    <property type="entry name" value="PRK00528.1"/>
    <property type="match status" value="1"/>
</dbReference>
<dbReference type="Proteomes" id="UP000008207">
    <property type="component" value="Chromosome"/>
</dbReference>
<comment type="subunit">
    <text evidence="3">Part of the 50S ribosomal subunit.</text>
</comment>
<evidence type="ECO:0000256" key="3">
    <source>
        <dbReference type="ARBA" id="ARBA00011838"/>
    </source>
</evidence>
<gene>
    <name evidence="8" type="ordered locus">Mnod_3327</name>
</gene>
<dbReference type="HOGENOM" id="CLU_114306_3_2_5"/>
<keyword evidence="5 6" id="KW-0687">Ribonucleoprotein</keyword>
<evidence type="ECO:0000256" key="7">
    <source>
        <dbReference type="SAM" id="MobiDB-lite"/>
    </source>
</evidence>
<comment type="similarity">
    <text evidence="2">Belongs to the bacterial ribosomal protein bL31 family. Type A subfamily.</text>
</comment>
<protein>
    <recommendedName>
        <fullName evidence="6">50S ribosomal protein L31</fullName>
    </recommendedName>
</protein>
<evidence type="ECO:0000313" key="8">
    <source>
        <dbReference type="EMBL" id="ACL58250.1"/>
    </source>
</evidence>
<dbReference type="PROSITE" id="PS01143">
    <property type="entry name" value="RIBOSOMAL_L31"/>
    <property type="match status" value="1"/>
</dbReference>
<keyword evidence="4 6" id="KW-0689">Ribosomal protein</keyword>
<organism evidence="8 9">
    <name type="scientific">Methylobacterium nodulans (strain LMG 21967 / CNCM I-2342 / ORS 2060)</name>
    <dbReference type="NCBI Taxonomy" id="460265"/>
    <lineage>
        <taxon>Bacteria</taxon>
        <taxon>Pseudomonadati</taxon>
        <taxon>Pseudomonadota</taxon>
        <taxon>Alphaproteobacteria</taxon>
        <taxon>Hyphomicrobiales</taxon>
        <taxon>Methylobacteriaceae</taxon>
        <taxon>Methylobacterium</taxon>
    </lineage>
</organism>
<dbReference type="KEGG" id="mno:Mnod_3327"/>
<evidence type="ECO:0000256" key="2">
    <source>
        <dbReference type="ARBA" id="ARBA00009296"/>
    </source>
</evidence>
<evidence type="ECO:0000313" key="9">
    <source>
        <dbReference type="Proteomes" id="UP000008207"/>
    </source>
</evidence>
<evidence type="ECO:0000256" key="6">
    <source>
        <dbReference type="RuleBase" id="RU000564"/>
    </source>
</evidence>
<dbReference type="Gene3D" id="4.10.830.30">
    <property type="entry name" value="Ribosomal protein L31"/>
    <property type="match status" value="1"/>
</dbReference>
<dbReference type="InterPro" id="IPR002150">
    <property type="entry name" value="Ribosomal_bL31"/>
</dbReference>
<proteinExistence type="inferred from homology"/>
<evidence type="ECO:0000256" key="1">
    <source>
        <dbReference type="ARBA" id="ARBA00003795"/>
    </source>
</evidence>
<reference evidence="8 9" key="1">
    <citation type="submission" date="2009-01" db="EMBL/GenBank/DDBJ databases">
        <title>Complete sequence of chromosome of Methylobacterium nodulans ORS 2060.</title>
        <authorList>
            <consortium name="US DOE Joint Genome Institute"/>
            <person name="Lucas S."/>
            <person name="Copeland A."/>
            <person name="Lapidus A."/>
            <person name="Glavina del Rio T."/>
            <person name="Dalin E."/>
            <person name="Tice H."/>
            <person name="Bruce D."/>
            <person name="Goodwin L."/>
            <person name="Pitluck S."/>
            <person name="Sims D."/>
            <person name="Brettin T."/>
            <person name="Detter J.C."/>
            <person name="Han C."/>
            <person name="Larimer F."/>
            <person name="Land M."/>
            <person name="Hauser L."/>
            <person name="Kyrpides N."/>
            <person name="Ivanova N."/>
            <person name="Marx C.J."/>
            <person name="Richardson P."/>
        </authorList>
    </citation>
    <scope>NUCLEOTIDE SEQUENCE [LARGE SCALE GENOMIC DNA]</scope>
    <source>
        <strain evidence="9">LMG 21967 / CNCM I-2342 / ORS 2060</strain>
    </source>
</reference>
<dbReference type="PANTHER" id="PTHR33280:SF6">
    <property type="entry name" value="LARGE RIBOSOMAL SUBUNIT PROTEIN BL31A"/>
    <property type="match status" value="1"/>
</dbReference>
<dbReference type="GO" id="GO:0006412">
    <property type="term" value="P:translation"/>
    <property type="evidence" value="ECO:0007669"/>
    <property type="project" value="InterPro"/>
</dbReference>
<dbReference type="GO" id="GO:0003735">
    <property type="term" value="F:structural constituent of ribosome"/>
    <property type="evidence" value="ECO:0007669"/>
    <property type="project" value="InterPro"/>
</dbReference>
<accession>B8IL62</accession>